<gene>
    <name evidence="3" type="ORF">CUESP1_3343</name>
</gene>
<dbReference type="GO" id="GO:0003677">
    <property type="term" value="F:DNA binding"/>
    <property type="evidence" value="ECO:0007669"/>
    <property type="project" value="InterPro"/>
</dbReference>
<feature type="domain" description="Tyr recombinase" evidence="2">
    <location>
        <begin position="1"/>
        <end position="78"/>
    </location>
</feature>
<dbReference type="PROSITE" id="PS51898">
    <property type="entry name" value="TYR_RECOMBINASE"/>
    <property type="match status" value="1"/>
</dbReference>
<dbReference type="GO" id="GO:0015074">
    <property type="term" value="P:DNA integration"/>
    <property type="evidence" value="ECO:0007669"/>
    <property type="project" value="InterPro"/>
</dbReference>
<dbReference type="InterPro" id="IPR011010">
    <property type="entry name" value="DNA_brk_join_enz"/>
</dbReference>
<organism evidence="3 4">
    <name type="scientific">[Clostridium] ultunense Esp</name>
    <dbReference type="NCBI Taxonomy" id="1288971"/>
    <lineage>
        <taxon>Bacteria</taxon>
        <taxon>Bacillati</taxon>
        <taxon>Bacillota</taxon>
        <taxon>Tissierellia</taxon>
        <taxon>Tissierellales</taxon>
        <taxon>Tepidimicrobiaceae</taxon>
        <taxon>Schnuerera</taxon>
    </lineage>
</organism>
<evidence type="ECO:0000256" key="1">
    <source>
        <dbReference type="ARBA" id="ARBA00023172"/>
    </source>
</evidence>
<dbReference type="InterPro" id="IPR013762">
    <property type="entry name" value="Integrase-like_cat_sf"/>
</dbReference>
<dbReference type="SUPFAM" id="SSF56349">
    <property type="entry name" value="DNA breaking-rejoining enzymes"/>
    <property type="match status" value="1"/>
</dbReference>
<dbReference type="AlphaFoldDB" id="A0A1M4PT52"/>
<evidence type="ECO:0000313" key="4">
    <source>
        <dbReference type="Proteomes" id="UP000245423"/>
    </source>
</evidence>
<dbReference type="RefSeq" id="WP_243473923.1">
    <property type="nucleotide sequence ID" value="NZ_LT669839.1"/>
</dbReference>
<proteinExistence type="predicted"/>
<dbReference type="Pfam" id="PF00589">
    <property type="entry name" value="Phage_integrase"/>
    <property type="match status" value="1"/>
</dbReference>
<reference evidence="3 4" key="1">
    <citation type="submission" date="2016-11" db="EMBL/GenBank/DDBJ databases">
        <authorList>
            <person name="Manzoor S."/>
        </authorList>
    </citation>
    <scope>NUCLEOTIDE SEQUENCE [LARGE SCALE GENOMIC DNA]</scope>
    <source>
        <strain evidence="3">Clostridium ultunense strain Esp</strain>
    </source>
</reference>
<dbReference type="EMBL" id="LT669839">
    <property type="protein sequence ID" value="SHD78665.1"/>
    <property type="molecule type" value="Genomic_DNA"/>
</dbReference>
<dbReference type="Proteomes" id="UP000245423">
    <property type="component" value="Chromosome 1"/>
</dbReference>
<dbReference type="InterPro" id="IPR002104">
    <property type="entry name" value="Integrase_catalytic"/>
</dbReference>
<protein>
    <recommendedName>
        <fullName evidence="2">Tyr recombinase domain-containing protein</fullName>
    </recommendedName>
</protein>
<keyword evidence="4" id="KW-1185">Reference proteome</keyword>
<name>A0A1M4PT52_9FIRM</name>
<accession>A0A1M4PT52</accession>
<sequence length="109" mass="12440">MSPDNVARFLNTYEKDAKVVNPALPHLHPHLFRHARAMHLYKAGMPLPLVSEWLGHSQLETSLIYAYADTEIKRAAADKVINAENSVFTNEKFIYQDDEETIKKLYGLA</sequence>
<dbReference type="Gene3D" id="1.10.443.10">
    <property type="entry name" value="Intergrase catalytic core"/>
    <property type="match status" value="1"/>
</dbReference>
<keyword evidence="1" id="KW-0233">DNA recombination</keyword>
<evidence type="ECO:0000259" key="2">
    <source>
        <dbReference type="PROSITE" id="PS51898"/>
    </source>
</evidence>
<evidence type="ECO:0000313" key="3">
    <source>
        <dbReference type="EMBL" id="SHD78665.1"/>
    </source>
</evidence>
<dbReference type="GO" id="GO:0006310">
    <property type="term" value="P:DNA recombination"/>
    <property type="evidence" value="ECO:0007669"/>
    <property type="project" value="UniProtKB-KW"/>
</dbReference>